<dbReference type="InterPro" id="IPR007047">
    <property type="entry name" value="Flp_Fap"/>
</dbReference>
<dbReference type="RefSeq" id="WP_313831358.1">
    <property type="nucleotide sequence ID" value="NZ_JAQOUE010000001.1"/>
</dbReference>
<organism evidence="2 3">
    <name type="scientific">Candidatus Nitronereus thalassa</name>
    <dbReference type="NCBI Taxonomy" id="3020898"/>
    <lineage>
        <taxon>Bacteria</taxon>
        <taxon>Pseudomonadati</taxon>
        <taxon>Nitrospirota</taxon>
        <taxon>Nitrospiria</taxon>
        <taxon>Nitrospirales</taxon>
        <taxon>Nitrospiraceae</taxon>
        <taxon>Candidatus Nitronereus</taxon>
    </lineage>
</organism>
<protein>
    <submittedName>
        <fullName evidence="2">Flp family type IVb pilin</fullName>
    </submittedName>
</protein>
<accession>A0ABU3K3N0</accession>
<dbReference type="Pfam" id="PF04964">
    <property type="entry name" value="Flp_Fap"/>
    <property type="match status" value="1"/>
</dbReference>
<name>A0ABU3K3N0_9BACT</name>
<dbReference type="Proteomes" id="UP001250932">
    <property type="component" value="Unassembled WGS sequence"/>
</dbReference>
<keyword evidence="1" id="KW-0812">Transmembrane</keyword>
<reference evidence="2 3" key="1">
    <citation type="journal article" date="2023" name="ISME J.">
        <title>Cultivation and genomic characterization of novel and ubiquitous marine nitrite-oxidizing bacteria from the Nitrospirales.</title>
        <authorList>
            <person name="Mueller A.J."/>
            <person name="Daebeler A."/>
            <person name="Herbold C.W."/>
            <person name="Kirkegaard R.H."/>
            <person name="Daims H."/>
        </authorList>
    </citation>
    <scope>NUCLEOTIDE SEQUENCE [LARGE SCALE GENOMIC DNA]</scope>
    <source>
        <strain evidence="2 3">EB</strain>
    </source>
</reference>
<dbReference type="EMBL" id="JAQOUE010000001">
    <property type="protein sequence ID" value="MDT7040999.1"/>
    <property type="molecule type" value="Genomic_DNA"/>
</dbReference>
<comment type="caution">
    <text evidence="2">The sequence shown here is derived from an EMBL/GenBank/DDBJ whole genome shotgun (WGS) entry which is preliminary data.</text>
</comment>
<evidence type="ECO:0000313" key="2">
    <source>
        <dbReference type="EMBL" id="MDT7040999.1"/>
    </source>
</evidence>
<gene>
    <name evidence="2" type="ORF">PPG34_01475</name>
</gene>
<keyword evidence="3" id="KW-1185">Reference proteome</keyword>
<sequence>MVQILKFLTDEEGATALEYGLLAALIAAAIVASVTNLGQVILNAFNFITAAMQAAVGGGS</sequence>
<keyword evidence="1" id="KW-1133">Transmembrane helix</keyword>
<evidence type="ECO:0000256" key="1">
    <source>
        <dbReference type="SAM" id="Phobius"/>
    </source>
</evidence>
<evidence type="ECO:0000313" key="3">
    <source>
        <dbReference type="Proteomes" id="UP001250932"/>
    </source>
</evidence>
<keyword evidence="1" id="KW-0472">Membrane</keyword>
<proteinExistence type="predicted"/>
<feature type="transmembrane region" description="Helical" evidence="1">
    <location>
        <begin position="20"/>
        <end position="42"/>
    </location>
</feature>